<dbReference type="AlphaFoldDB" id="A0AAD9YVA2"/>
<reference evidence="2" key="1">
    <citation type="submission" date="2023-02" db="EMBL/GenBank/DDBJ databases">
        <title>Colletotrichum kahawae CIFC_Que2 genome sequencing and assembly.</title>
        <authorList>
            <person name="Baroncelli R."/>
        </authorList>
    </citation>
    <scope>NUCLEOTIDE SEQUENCE</scope>
    <source>
        <strain evidence="2">CIFC_Que2</strain>
    </source>
</reference>
<evidence type="ECO:0000313" key="2">
    <source>
        <dbReference type="EMBL" id="KAK2780575.1"/>
    </source>
</evidence>
<dbReference type="Proteomes" id="UP001281614">
    <property type="component" value="Unassembled WGS sequence"/>
</dbReference>
<keyword evidence="1" id="KW-0472">Membrane</keyword>
<accession>A0AAD9YVA2</accession>
<proteinExistence type="predicted"/>
<keyword evidence="1" id="KW-0812">Transmembrane</keyword>
<dbReference type="EMBL" id="VYYT01000001">
    <property type="protein sequence ID" value="KAK2780575.1"/>
    <property type="molecule type" value="Genomic_DNA"/>
</dbReference>
<keyword evidence="3" id="KW-1185">Reference proteome</keyword>
<comment type="caution">
    <text evidence="2">The sequence shown here is derived from an EMBL/GenBank/DDBJ whole genome shotgun (WGS) entry which is preliminary data.</text>
</comment>
<gene>
    <name evidence="2" type="ORF">CKAH01_00519</name>
</gene>
<feature type="transmembrane region" description="Helical" evidence="1">
    <location>
        <begin position="12"/>
        <end position="31"/>
    </location>
</feature>
<protein>
    <submittedName>
        <fullName evidence="2">Uncharacterized protein</fullName>
    </submittedName>
</protein>
<keyword evidence="1" id="KW-1133">Transmembrane helix</keyword>
<evidence type="ECO:0000256" key="1">
    <source>
        <dbReference type="SAM" id="Phobius"/>
    </source>
</evidence>
<evidence type="ECO:0000313" key="3">
    <source>
        <dbReference type="Proteomes" id="UP001281614"/>
    </source>
</evidence>
<sequence length="63" mass="7277">MPSHYYPSTSPIFYILTGPIYTILKLARLNLRSLDSLNISKLRIWAYFNLLTFPNPSSINLCL</sequence>
<name>A0AAD9YVA2_COLKA</name>
<organism evidence="2 3">
    <name type="scientific">Colletotrichum kahawae</name>
    <name type="common">Coffee berry disease fungus</name>
    <dbReference type="NCBI Taxonomy" id="34407"/>
    <lineage>
        <taxon>Eukaryota</taxon>
        <taxon>Fungi</taxon>
        <taxon>Dikarya</taxon>
        <taxon>Ascomycota</taxon>
        <taxon>Pezizomycotina</taxon>
        <taxon>Sordariomycetes</taxon>
        <taxon>Hypocreomycetidae</taxon>
        <taxon>Glomerellales</taxon>
        <taxon>Glomerellaceae</taxon>
        <taxon>Colletotrichum</taxon>
        <taxon>Colletotrichum gloeosporioides species complex</taxon>
    </lineage>
</organism>